<evidence type="ECO:0000313" key="3">
    <source>
        <dbReference type="Proteomes" id="UP001186944"/>
    </source>
</evidence>
<dbReference type="AlphaFoldDB" id="A0AA89CBR3"/>
<proteinExistence type="predicted"/>
<evidence type="ECO:0000313" key="2">
    <source>
        <dbReference type="EMBL" id="KAK3108537.1"/>
    </source>
</evidence>
<feature type="compositionally biased region" description="Low complexity" evidence="1">
    <location>
        <begin position="101"/>
        <end position="117"/>
    </location>
</feature>
<comment type="caution">
    <text evidence="2">The sequence shown here is derived from an EMBL/GenBank/DDBJ whole genome shotgun (WGS) entry which is preliminary data.</text>
</comment>
<dbReference type="EMBL" id="VSWD01000001">
    <property type="protein sequence ID" value="KAK3108537.1"/>
    <property type="molecule type" value="Genomic_DNA"/>
</dbReference>
<gene>
    <name evidence="2" type="ORF">FSP39_010112</name>
</gene>
<accession>A0AA89CBR3</accession>
<sequence length="329" mass="37258">METKIRMPGEMKTPKHQETTVTTIVILKMTRRTRFHSSGLRETVRDTEVAYSQNIDPSTTDIANITMDILNELCSPEVKRRKQTEDKPEDESFDTTFSNFSSQTESIPSSQISSWSENVEPSLDDVNEAIGILSNGKISPLKFQVTREIDSLQPSTKRLIKRKALVSVESLLNGIAPGQSQDLLKMIVPEAEKKDNNTLKQIIVKSYEDSDDRNTKRQLLSLIVDSNTKKELMQIIPTVTMYAIDEARKHAKQEGHGLQIPSQPVHFRQKMDNVKLDHALDFIFNPTFHQVSSFGTKEIKLDDGTIVTNSRSCQDSLSFHSDQHISEIL</sequence>
<evidence type="ECO:0000256" key="1">
    <source>
        <dbReference type="SAM" id="MobiDB-lite"/>
    </source>
</evidence>
<protein>
    <submittedName>
        <fullName evidence="2">Uncharacterized protein</fullName>
    </submittedName>
</protein>
<name>A0AA89CBR3_PINIB</name>
<feature type="region of interest" description="Disordered" evidence="1">
    <location>
        <begin position="77"/>
        <end position="118"/>
    </location>
</feature>
<organism evidence="2 3">
    <name type="scientific">Pinctada imbricata</name>
    <name type="common">Atlantic pearl-oyster</name>
    <name type="synonym">Pinctada martensii</name>
    <dbReference type="NCBI Taxonomy" id="66713"/>
    <lineage>
        <taxon>Eukaryota</taxon>
        <taxon>Metazoa</taxon>
        <taxon>Spiralia</taxon>
        <taxon>Lophotrochozoa</taxon>
        <taxon>Mollusca</taxon>
        <taxon>Bivalvia</taxon>
        <taxon>Autobranchia</taxon>
        <taxon>Pteriomorphia</taxon>
        <taxon>Pterioida</taxon>
        <taxon>Pterioidea</taxon>
        <taxon>Pteriidae</taxon>
        <taxon>Pinctada</taxon>
    </lineage>
</organism>
<dbReference type="Proteomes" id="UP001186944">
    <property type="component" value="Unassembled WGS sequence"/>
</dbReference>
<reference evidence="2" key="1">
    <citation type="submission" date="2019-08" db="EMBL/GenBank/DDBJ databases">
        <title>The improved chromosome-level genome for the pearl oyster Pinctada fucata martensii using PacBio sequencing and Hi-C.</title>
        <authorList>
            <person name="Zheng Z."/>
        </authorList>
    </citation>
    <scope>NUCLEOTIDE SEQUENCE</scope>
    <source>
        <strain evidence="2">ZZ-2019</strain>
        <tissue evidence="2">Adductor muscle</tissue>
    </source>
</reference>
<keyword evidence="3" id="KW-1185">Reference proteome</keyword>